<dbReference type="Proteomes" id="UP000270499">
    <property type="component" value="Unassembled WGS sequence"/>
</dbReference>
<dbReference type="AlphaFoldDB" id="A0A3M5FM87"/>
<protein>
    <submittedName>
        <fullName evidence="1">Glutathione s-transferase protein</fullName>
    </submittedName>
</protein>
<dbReference type="EMBL" id="RBSW01000322">
    <property type="protein sequence ID" value="RMS74783.1"/>
    <property type="molecule type" value="Genomic_DNA"/>
</dbReference>
<organism evidence="1 2">
    <name type="scientific">Pseudomonas savastanoi</name>
    <name type="common">Pseudomonas syringae pv. savastanoi</name>
    <dbReference type="NCBI Taxonomy" id="29438"/>
    <lineage>
        <taxon>Bacteria</taxon>
        <taxon>Pseudomonadati</taxon>
        <taxon>Pseudomonadota</taxon>
        <taxon>Gammaproteobacteria</taxon>
        <taxon>Pseudomonadales</taxon>
        <taxon>Pseudomonadaceae</taxon>
        <taxon>Pseudomonas</taxon>
    </lineage>
</organism>
<name>A0A3M5FM87_PSESS</name>
<proteinExistence type="predicted"/>
<evidence type="ECO:0000313" key="1">
    <source>
        <dbReference type="EMBL" id="RMS74783.1"/>
    </source>
</evidence>
<gene>
    <name evidence="1" type="ORF">ALP59_05540</name>
</gene>
<reference evidence="1 2" key="1">
    <citation type="submission" date="2018-08" db="EMBL/GenBank/DDBJ databases">
        <title>Recombination of ecologically and evolutionarily significant loci maintains genetic cohesion in the Pseudomonas syringae species complex.</title>
        <authorList>
            <person name="Dillon M."/>
            <person name="Thakur S."/>
            <person name="Almeida R.N.D."/>
            <person name="Weir B.S."/>
            <person name="Guttman D.S."/>
        </authorList>
    </citation>
    <scope>NUCLEOTIDE SEQUENCE [LARGE SCALE GENOMIC DNA]</scope>
    <source>
        <strain evidence="1 2">ICMP 9421</strain>
    </source>
</reference>
<sequence length="508" mass="56038">MSDALGLSRCVTDVVGWRELLQLDLCFGRHVQTVDESLQRFRADALAACQFFQFFVWVFDVVTAHDGLNRLCQNFPARVQIGSNALLVQFQLADAFEAGFISNNAVGKTDAQVAQYGGVSQVALPARDRQFARQMLEQRVGDAQIAFGVFEVDRVDLVWHGRRADFASNGALLEVAQGYIAPDIAVEVDQDSVETRNRIKQLGDVVMRFDLRGVRVEAQPQLVFDERACVGFPVDIGIGGEVGIVVADRTVDLAQQGHCGDLVDLAFQTVNHVGQFLAQRGRGRWLTVGTREHRHVGEADRQFTNSISNLAHQRQHHSVTAFTQHQAVRQVVDVLAGAGKVDELADLVQLRQFGSLLLEQILNGFDVVVGGALDLFHALGVLNREVFSQGVEDGVGLRRERRDFGNLRVGRQTLEPANFNHHTETDQAVFAENRAQGLGFAGVAAINRGNRSERRKLHGMLSDSRATKRANIIHEKSLGPEPADQRRQRRACGGEGHWCVADQPCSNG</sequence>
<comment type="caution">
    <text evidence="1">The sequence shown here is derived from an EMBL/GenBank/DDBJ whole genome shotgun (WGS) entry which is preliminary data.</text>
</comment>
<evidence type="ECO:0000313" key="2">
    <source>
        <dbReference type="Proteomes" id="UP000270499"/>
    </source>
</evidence>
<accession>A0A3M5FM87</accession>
<dbReference type="GO" id="GO:0016740">
    <property type="term" value="F:transferase activity"/>
    <property type="evidence" value="ECO:0007669"/>
    <property type="project" value="UniProtKB-KW"/>
</dbReference>
<keyword evidence="1" id="KW-0808">Transferase</keyword>